<dbReference type="InterPro" id="IPR016181">
    <property type="entry name" value="Acyl_CoA_acyltransferase"/>
</dbReference>
<feature type="domain" description="N-acetyltransferase" evidence="1">
    <location>
        <begin position="1"/>
        <end position="203"/>
    </location>
</feature>
<dbReference type="InterPro" id="IPR000182">
    <property type="entry name" value="GNAT_dom"/>
</dbReference>
<dbReference type="Proteomes" id="UP000789707">
    <property type="component" value="Unassembled WGS sequence"/>
</dbReference>
<reference evidence="2 3" key="1">
    <citation type="submission" date="2021-11" db="EMBL/GenBank/DDBJ databases">
        <authorList>
            <person name="Depoorter E."/>
        </authorList>
    </citation>
    <scope>NUCLEOTIDE SEQUENCE [LARGE SCALE GENOMIC DNA]</scope>
    <source>
        <strain evidence="2 3">LMG 24289</strain>
    </source>
</reference>
<evidence type="ECO:0000259" key="1">
    <source>
        <dbReference type="PROSITE" id="PS51186"/>
    </source>
</evidence>
<evidence type="ECO:0000313" key="2">
    <source>
        <dbReference type="EMBL" id="CAH0415839.1"/>
    </source>
</evidence>
<protein>
    <recommendedName>
        <fullName evidence="1">N-acetyltransferase domain-containing protein</fullName>
    </recommendedName>
</protein>
<dbReference type="Gene3D" id="3.40.630.30">
    <property type="match status" value="1"/>
</dbReference>
<dbReference type="CDD" id="cd04301">
    <property type="entry name" value="NAT_SF"/>
    <property type="match status" value="1"/>
</dbReference>
<keyword evidence="3" id="KW-1185">Reference proteome</keyword>
<dbReference type="SUPFAM" id="SSF55729">
    <property type="entry name" value="Acyl-CoA N-acyltransferases (Nat)"/>
    <property type="match status" value="1"/>
</dbReference>
<sequence>MEIKQATIADLKALTKLNLNGFIGYELFNVDAPNHQVTKALCALLKLNTLASIHAGYSYACYDNAQLVGYFSLIPAGQELDGPAFLKAGAWKLPFQTTFKVTRRLLGNVLQAEAILKPFPKDYWYLDTLVVAPGQQGSGYGSKILTAVKDHVIEHGGHKLRLITNAKRNRDFYTKNAFINDVMLTPNDNKRNFTTWSFYFDIK</sequence>
<evidence type="ECO:0000313" key="3">
    <source>
        <dbReference type="Proteomes" id="UP000789707"/>
    </source>
</evidence>
<gene>
    <name evidence="2" type="ORF">WFA24289_00137</name>
</gene>
<dbReference type="PROSITE" id="PS51186">
    <property type="entry name" value="GNAT"/>
    <property type="match status" value="1"/>
</dbReference>
<dbReference type="Pfam" id="PF00583">
    <property type="entry name" value="Acetyltransf_1"/>
    <property type="match status" value="1"/>
</dbReference>
<dbReference type="EMBL" id="CAKKNS010000001">
    <property type="protein sequence ID" value="CAH0415839.1"/>
    <property type="molecule type" value="Genomic_DNA"/>
</dbReference>
<accession>A0ABN8BIB3</accession>
<name>A0ABN8BIB3_9LACO</name>
<proteinExistence type="predicted"/>
<comment type="caution">
    <text evidence="2">The sequence shown here is derived from an EMBL/GenBank/DDBJ whole genome shotgun (WGS) entry which is preliminary data.</text>
</comment>
<dbReference type="RefSeq" id="WP_230095918.1">
    <property type="nucleotide sequence ID" value="NZ_CAKKNS010000001.1"/>
</dbReference>
<organism evidence="2 3">
    <name type="scientific">Periweissella fabaria</name>
    <dbReference type="NCBI Taxonomy" id="546157"/>
    <lineage>
        <taxon>Bacteria</taxon>
        <taxon>Bacillati</taxon>
        <taxon>Bacillota</taxon>
        <taxon>Bacilli</taxon>
        <taxon>Lactobacillales</taxon>
        <taxon>Lactobacillaceae</taxon>
        <taxon>Periweissella</taxon>
    </lineage>
</organism>